<protein>
    <submittedName>
        <fullName evidence="1">Tail protein</fullName>
    </submittedName>
</protein>
<dbReference type="Pfam" id="PF10076">
    <property type="entry name" value="Phage_Mu_Gp48"/>
    <property type="match status" value="1"/>
</dbReference>
<dbReference type="EMBL" id="BK032519">
    <property type="protein sequence ID" value="DAF45772.1"/>
    <property type="molecule type" value="Genomic_DNA"/>
</dbReference>
<reference evidence="1" key="1">
    <citation type="journal article" date="2021" name="Proc. Natl. Acad. Sci. U.S.A.">
        <title>A Catalog of Tens of Thousands of Viruses from Human Metagenomes Reveals Hidden Associations with Chronic Diseases.</title>
        <authorList>
            <person name="Tisza M.J."/>
            <person name="Buck C.B."/>
        </authorList>
    </citation>
    <scope>NUCLEOTIDE SEQUENCE</scope>
    <source>
        <strain evidence="1">CtmP938</strain>
    </source>
</reference>
<name>A0A8S5S433_9CAUD</name>
<proteinExistence type="predicted"/>
<evidence type="ECO:0000313" key="1">
    <source>
        <dbReference type="EMBL" id="DAF45772.1"/>
    </source>
</evidence>
<sequence>MKSDIRGHFPEHIGRILEFQEIGTAGDIEIDRIWEVLAQELRNCFLDTLDERECAAREHTLSIVPLPGETLEARKRRLRGYYASGLPYTEKKLEEVLAALCGENGYELSVLRDQYRVEVRLKLAAAGLRENVAELARKMIPANMELRVSVLFNRWERFRYMRWGELKNETWGSILRDPKWQEA</sequence>
<dbReference type="InterPro" id="IPR018755">
    <property type="entry name" value="Phage_Mu_Gp48"/>
</dbReference>
<organism evidence="1">
    <name type="scientific">Siphoviridae sp. ctmP938</name>
    <dbReference type="NCBI Taxonomy" id="2827933"/>
    <lineage>
        <taxon>Viruses</taxon>
        <taxon>Duplodnaviria</taxon>
        <taxon>Heunggongvirae</taxon>
        <taxon>Uroviricota</taxon>
        <taxon>Caudoviricetes</taxon>
    </lineage>
</organism>
<accession>A0A8S5S433</accession>